<evidence type="ECO:0008006" key="4">
    <source>
        <dbReference type="Google" id="ProtNLM"/>
    </source>
</evidence>
<keyword evidence="1" id="KW-0812">Transmembrane</keyword>
<organism evidence="2 3">
    <name type="scientific">Sphingomonas quercus</name>
    <dbReference type="NCBI Taxonomy" id="2842451"/>
    <lineage>
        <taxon>Bacteria</taxon>
        <taxon>Pseudomonadati</taxon>
        <taxon>Pseudomonadota</taxon>
        <taxon>Alphaproteobacteria</taxon>
        <taxon>Sphingomonadales</taxon>
        <taxon>Sphingomonadaceae</taxon>
        <taxon>Sphingomonas</taxon>
    </lineage>
</organism>
<proteinExistence type="predicted"/>
<evidence type="ECO:0000313" key="3">
    <source>
        <dbReference type="Proteomes" id="UP000776276"/>
    </source>
</evidence>
<evidence type="ECO:0000256" key="1">
    <source>
        <dbReference type="SAM" id="Phobius"/>
    </source>
</evidence>
<feature type="transmembrane region" description="Helical" evidence="1">
    <location>
        <begin position="17"/>
        <end position="39"/>
    </location>
</feature>
<gene>
    <name evidence="2" type="ORF">KOF26_02530</name>
</gene>
<feature type="transmembrane region" description="Helical" evidence="1">
    <location>
        <begin position="212"/>
        <end position="238"/>
    </location>
</feature>
<keyword evidence="1" id="KW-0472">Membrane</keyword>
<evidence type="ECO:0000313" key="2">
    <source>
        <dbReference type="EMBL" id="MBU3076729.1"/>
    </source>
</evidence>
<comment type="caution">
    <text evidence="2">The sequence shown here is derived from an EMBL/GenBank/DDBJ whole genome shotgun (WGS) entry which is preliminary data.</text>
</comment>
<feature type="transmembrane region" description="Helical" evidence="1">
    <location>
        <begin position="124"/>
        <end position="145"/>
    </location>
</feature>
<feature type="transmembrane region" description="Helical" evidence="1">
    <location>
        <begin position="59"/>
        <end position="77"/>
    </location>
</feature>
<dbReference type="RefSeq" id="WP_216319404.1">
    <property type="nucleotide sequence ID" value="NZ_JAHKRT010000001.1"/>
</dbReference>
<reference evidence="2 3" key="1">
    <citation type="submission" date="2021-06" db="EMBL/GenBank/DDBJ databases">
        <title>Sphingomonas sp. XMGL2, whole genome shotgun sequencing project.</title>
        <authorList>
            <person name="Zhao G."/>
            <person name="Shen L."/>
        </authorList>
    </citation>
    <scope>NUCLEOTIDE SEQUENCE [LARGE SCALE GENOMIC DNA]</scope>
    <source>
        <strain evidence="2 3">XMGL2</strain>
    </source>
</reference>
<dbReference type="EMBL" id="JAHKRT010000001">
    <property type="protein sequence ID" value="MBU3076729.1"/>
    <property type="molecule type" value="Genomic_DNA"/>
</dbReference>
<dbReference type="Proteomes" id="UP000776276">
    <property type="component" value="Unassembled WGS sequence"/>
</dbReference>
<keyword evidence="1" id="KW-1133">Transmembrane helix</keyword>
<name>A0ABS6BEY4_9SPHN</name>
<protein>
    <recommendedName>
        <fullName evidence="4">DUF2306 domain-containing protein</fullName>
    </recommendedName>
</protein>
<keyword evidence="3" id="KW-1185">Reference proteome</keyword>
<feature type="transmembrane region" description="Helical" evidence="1">
    <location>
        <begin position="89"/>
        <end position="112"/>
    </location>
</feature>
<accession>A0ABS6BEY4</accession>
<sequence>MATLAAAQARGRAFEHIFFSGAAVAMIMLIVAGFLPSYYLRGVMPAAVPMLPMTPLVHLHGLVFSLWLLLYLAQTLLAGSGRIDLHRRLGLAGLPLVVAMAAIALTTAVNGVGRHSAPPGIPPLNWLVVPLFDVPVFAGLIGAALWQRRRPIAHKRLMYAAMTGMLGPGLGRLPAQFGIEAGPAFFFGLPDLFMVALMLWDRKSSGRIQPVTLWATGLIVASQLIRMMLIGSAEWYYFAGAVFRLAGWAI</sequence>